<feature type="domain" description="Ndc10" evidence="2">
    <location>
        <begin position="117"/>
        <end position="204"/>
    </location>
</feature>
<accession>A0A163JYU0</accession>
<evidence type="ECO:0000313" key="3">
    <source>
        <dbReference type="EMBL" id="SAM02993.1"/>
    </source>
</evidence>
<reference evidence="3" key="1">
    <citation type="submission" date="2016-04" db="EMBL/GenBank/DDBJ databases">
        <authorList>
            <person name="Evans L.H."/>
            <person name="Alamgir A."/>
            <person name="Owens N."/>
            <person name="Weber N.D."/>
            <person name="Virtaneva K."/>
            <person name="Barbian K."/>
            <person name="Babar A."/>
            <person name="Rosenke K."/>
        </authorList>
    </citation>
    <scope>NUCLEOTIDE SEQUENCE [LARGE SCALE GENOMIC DNA]</scope>
    <source>
        <strain evidence="3">CBS 101.48</strain>
    </source>
</reference>
<dbReference type="InterPro" id="IPR031872">
    <property type="entry name" value="NDC10_II"/>
</dbReference>
<feature type="compositionally biased region" description="Basic and acidic residues" evidence="1">
    <location>
        <begin position="62"/>
        <end position="71"/>
    </location>
</feature>
<dbReference type="Proteomes" id="UP000078561">
    <property type="component" value="Unassembled WGS sequence"/>
</dbReference>
<gene>
    <name evidence="3" type="primary">ABSGL_08810.1 scaffold 10439</name>
</gene>
<dbReference type="InterPro" id="IPR038279">
    <property type="entry name" value="Ndc10_dom2_sf"/>
</dbReference>
<dbReference type="AlphaFoldDB" id="A0A163JYU0"/>
<evidence type="ECO:0000259" key="2">
    <source>
        <dbReference type="Pfam" id="PF16787"/>
    </source>
</evidence>
<evidence type="ECO:0000256" key="1">
    <source>
        <dbReference type="SAM" id="MobiDB-lite"/>
    </source>
</evidence>
<feature type="region of interest" description="Disordered" evidence="1">
    <location>
        <begin position="52"/>
        <end position="96"/>
    </location>
</feature>
<evidence type="ECO:0000313" key="4">
    <source>
        <dbReference type="Proteomes" id="UP000078561"/>
    </source>
</evidence>
<organism evidence="3">
    <name type="scientific">Absidia glauca</name>
    <name type="common">Pin mould</name>
    <dbReference type="NCBI Taxonomy" id="4829"/>
    <lineage>
        <taxon>Eukaryota</taxon>
        <taxon>Fungi</taxon>
        <taxon>Fungi incertae sedis</taxon>
        <taxon>Mucoromycota</taxon>
        <taxon>Mucoromycotina</taxon>
        <taxon>Mucoromycetes</taxon>
        <taxon>Mucorales</taxon>
        <taxon>Cunninghamellaceae</taxon>
        <taxon>Absidia</taxon>
    </lineage>
</organism>
<proteinExistence type="predicted"/>
<dbReference type="Pfam" id="PF16787">
    <property type="entry name" value="NDC10_II"/>
    <property type="match status" value="1"/>
</dbReference>
<keyword evidence="4" id="KW-1185">Reference proteome</keyword>
<feature type="region of interest" description="Disordered" evidence="1">
    <location>
        <begin position="1"/>
        <end position="22"/>
    </location>
</feature>
<protein>
    <recommendedName>
        <fullName evidence="2">Ndc10 domain-containing protein</fullName>
    </recommendedName>
</protein>
<sequence>MTSNDERTVHSHSSVDSVPIAPPSFANHLPPLSLTLFAPPVGSLPSLGHVSRTDLSPGHSWDSIRNEDKTAPARHRNGLTYSSHQESIGKGLSSPGIRSNKRHTLIATHQLVWRGQFFYLARAALSPPTSLCKKLFPAIGEWHDRLATKELSRGKPIQPTVAENAFVQVIMMFRKTFIKDLVLMMELQPCYPIWQHSIVSDPAYLSLKRDMLRIEAREYDPAHTLLQQCVPMHSRFQTPIGYKDSFLGPSYYFAPSSPRHYFFASIVILYTPRRQTNERTSKRTNER</sequence>
<dbReference type="OrthoDB" id="120763at2759"/>
<dbReference type="EMBL" id="LT554026">
    <property type="protein sequence ID" value="SAM02993.1"/>
    <property type="molecule type" value="Genomic_DNA"/>
</dbReference>
<dbReference type="GO" id="GO:0003677">
    <property type="term" value="F:DNA binding"/>
    <property type="evidence" value="ECO:0007669"/>
    <property type="project" value="InterPro"/>
</dbReference>
<dbReference type="Gene3D" id="1.10.443.20">
    <property type="entry name" value="Centromere DNA-binding protein complex CBF3 subunit, domain 2"/>
    <property type="match status" value="1"/>
</dbReference>
<name>A0A163JYU0_ABSGL</name>
<dbReference type="InParanoid" id="A0A163JYU0"/>